<evidence type="ECO:0000256" key="5">
    <source>
        <dbReference type="ARBA" id="ARBA00023237"/>
    </source>
</evidence>
<evidence type="ECO:0000256" key="1">
    <source>
        <dbReference type="ARBA" id="ARBA00004442"/>
    </source>
</evidence>
<dbReference type="Pfam" id="PF07980">
    <property type="entry name" value="SusD_RagB"/>
    <property type="match status" value="1"/>
</dbReference>
<dbReference type="InterPro" id="IPR033985">
    <property type="entry name" value="SusD-like_N"/>
</dbReference>
<name>A0A1H6L4V7_XYLRU</name>
<reference evidence="10 11" key="1">
    <citation type="submission" date="2016-10" db="EMBL/GenBank/DDBJ databases">
        <authorList>
            <person name="de Groot N.N."/>
        </authorList>
    </citation>
    <scope>NUCLEOTIDE SEQUENCE [LARGE SCALE GENOMIC DNA]</scope>
    <source>
        <strain evidence="10 11">D31d</strain>
    </source>
</reference>
<evidence type="ECO:0000313" key="10">
    <source>
        <dbReference type="EMBL" id="SDZ98295.1"/>
    </source>
</evidence>
<dbReference type="Gene3D" id="1.25.40.390">
    <property type="match status" value="1"/>
</dbReference>
<dbReference type="RefSeq" id="WP_041386357.1">
    <property type="nucleotide sequence ID" value="NZ_BPTT01000001.1"/>
</dbReference>
<evidence type="ECO:0000313" key="9">
    <source>
        <dbReference type="EMBL" id="GJG32204.1"/>
    </source>
</evidence>
<keyword evidence="4" id="KW-0472">Membrane</keyword>
<evidence type="ECO:0000256" key="6">
    <source>
        <dbReference type="SAM" id="SignalP"/>
    </source>
</evidence>
<keyword evidence="5" id="KW-0998">Cell outer membrane</keyword>
<keyword evidence="3 6" id="KW-0732">Signal</keyword>
<feature type="domain" description="RagB/SusD" evidence="7">
    <location>
        <begin position="360"/>
        <end position="632"/>
    </location>
</feature>
<dbReference type="GO" id="GO:0009279">
    <property type="term" value="C:cell outer membrane"/>
    <property type="evidence" value="ECO:0007669"/>
    <property type="project" value="UniProtKB-SubCell"/>
</dbReference>
<gene>
    <name evidence="9" type="ORF">PRMUPPPA20_03130</name>
    <name evidence="10" type="ORF">SAMN05216462_0200</name>
</gene>
<evidence type="ECO:0000259" key="7">
    <source>
        <dbReference type="Pfam" id="PF07980"/>
    </source>
</evidence>
<dbReference type="Pfam" id="PF14322">
    <property type="entry name" value="SusD-like_3"/>
    <property type="match status" value="1"/>
</dbReference>
<dbReference type="EMBL" id="FNRF01000001">
    <property type="protein sequence ID" value="SDZ98295.1"/>
    <property type="molecule type" value="Genomic_DNA"/>
</dbReference>
<dbReference type="Proteomes" id="UP000887097">
    <property type="component" value="Unassembled WGS sequence"/>
</dbReference>
<reference evidence="9" key="2">
    <citation type="submission" date="2021-08" db="EMBL/GenBank/DDBJ databases">
        <title>Prevotella lacticifex sp. nov., isolated from rumen of cow.</title>
        <authorList>
            <person name="Shinkai T."/>
            <person name="Ikeyama N."/>
            <person name="Kumagai M."/>
            <person name="Ohmori H."/>
            <person name="Sakamoto M."/>
            <person name="Ohkuma M."/>
            <person name="Mitsumori M."/>
        </authorList>
    </citation>
    <scope>NUCLEOTIDE SEQUENCE</scope>
    <source>
        <strain evidence="9">JCM 8259</strain>
    </source>
</reference>
<dbReference type="GeneID" id="31502266"/>
<comment type="similarity">
    <text evidence="2">Belongs to the SusD family.</text>
</comment>
<evidence type="ECO:0000313" key="12">
    <source>
        <dbReference type="Proteomes" id="UP000887097"/>
    </source>
</evidence>
<proteinExistence type="inferred from homology"/>
<dbReference type="InterPro" id="IPR011990">
    <property type="entry name" value="TPR-like_helical_dom_sf"/>
</dbReference>
<sequence length="632" mass="72022">MKFLNKYIMIGAAALTLSLGMTSCTDYLDKAPESDISDTDAYKDFHNFQGFVEELYYCQPDPTNGYWTNSWNWGEDEIMNINVNYHMCYKVDQGDFWGWQSEFDGWQSGWMDRASNETTSANGPDRFKHSMWPLAWYGIRKANMGIENLDKITATKEEKDLIAGQLYFFRGWFHFMLMQYFGGLPYIDSVLPAGEKLTLPRLSYAECAEKAAADFRKAADLLPVDWDKTTVGRVTAGKNQLRVTKIAALGYLGKDLLWAASPLMNEESTGATTYNKDFAKRAAEAFGELLNIVDGGNTQFGLIPFDEYSENFVTMDGSGKMPGQNKDNTITEAIFRGPTYGSGWGCSAWGQVKCYGGMDINDSGVTFMPTANYVNYYGMANGLPLDDSDSQFDKTHPWKDRDPRFYHDIKYDGCQMIVKEDDGFKDWRYADMQTNGKYRDEYRGTRTGYFNYKFVSTKCNKVDDGYGWSPQIHMHIPWMRLSDVYLMYAEAAAEATGSATGSVGCKLTAVDAVNKVRERAGVAAVADKNTASLDNFMSEVRRERAVELSFEGHRFNDLRRWLLLDKYPYNIKTSQEFLRVGDMNVDDPTKNTVAEWSEKVILKRNFSKKHYWLPLKKSDTTLYPEFGQNPGW</sequence>
<protein>
    <submittedName>
        <fullName evidence="9">Membrane protein</fullName>
    </submittedName>
    <submittedName>
        <fullName evidence="10">Starch-binding associating with outer membrane</fullName>
    </submittedName>
</protein>
<evidence type="ECO:0000259" key="8">
    <source>
        <dbReference type="Pfam" id="PF14322"/>
    </source>
</evidence>
<dbReference type="InterPro" id="IPR012944">
    <property type="entry name" value="SusD_RagB_dom"/>
</dbReference>
<evidence type="ECO:0000313" key="11">
    <source>
        <dbReference type="Proteomes" id="UP000182257"/>
    </source>
</evidence>
<comment type="subcellular location">
    <subcellularLocation>
        <location evidence="1">Cell outer membrane</location>
    </subcellularLocation>
</comment>
<evidence type="ECO:0000256" key="2">
    <source>
        <dbReference type="ARBA" id="ARBA00006275"/>
    </source>
</evidence>
<evidence type="ECO:0000256" key="4">
    <source>
        <dbReference type="ARBA" id="ARBA00023136"/>
    </source>
</evidence>
<accession>A0A1H6L4V7</accession>
<evidence type="ECO:0000256" key="3">
    <source>
        <dbReference type="ARBA" id="ARBA00022729"/>
    </source>
</evidence>
<feature type="signal peptide" evidence="6">
    <location>
        <begin position="1"/>
        <end position="23"/>
    </location>
</feature>
<dbReference type="Proteomes" id="UP000182257">
    <property type="component" value="Unassembled WGS sequence"/>
</dbReference>
<feature type="domain" description="SusD-like N-terminal" evidence="8">
    <location>
        <begin position="115"/>
        <end position="252"/>
    </location>
</feature>
<dbReference type="SUPFAM" id="SSF48452">
    <property type="entry name" value="TPR-like"/>
    <property type="match status" value="1"/>
</dbReference>
<organism evidence="9 12">
    <name type="scientific">Xylanibacter ruminicola</name>
    <name type="common">Prevotella ruminicola</name>
    <dbReference type="NCBI Taxonomy" id="839"/>
    <lineage>
        <taxon>Bacteria</taxon>
        <taxon>Pseudomonadati</taxon>
        <taxon>Bacteroidota</taxon>
        <taxon>Bacteroidia</taxon>
        <taxon>Bacteroidales</taxon>
        <taxon>Prevotellaceae</taxon>
        <taxon>Xylanibacter</taxon>
    </lineage>
</organism>
<dbReference type="AlphaFoldDB" id="A0A1H6L4V7"/>
<dbReference type="PROSITE" id="PS51257">
    <property type="entry name" value="PROKAR_LIPOPROTEIN"/>
    <property type="match status" value="1"/>
</dbReference>
<dbReference type="EMBL" id="BPTT01000001">
    <property type="protein sequence ID" value="GJG32204.1"/>
    <property type="molecule type" value="Genomic_DNA"/>
</dbReference>
<feature type="chain" id="PRO_5010472345" evidence="6">
    <location>
        <begin position="24"/>
        <end position="632"/>
    </location>
</feature>